<gene>
    <name evidence="2" type="ORF">PG991_009590</name>
</gene>
<evidence type="ECO:0000259" key="1">
    <source>
        <dbReference type="Pfam" id="PF12697"/>
    </source>
</evidence>
<comment type="caution">
    <text evidence="2">The sequence shown here is derived from an EMBL/GenBank/DDBJ whole genome shotgun (WGS) entry which is preliminary data.</text>
</comment>
<sequence length="337" mass="37055">MSHPTLILVPGAWHQPACYDKLVRILHGTYRLKCVAVTLPSASDNPAAGLKHDIDAVREAMTKEFRKGRDVVVVAHSYGGMVANSAIRGFTGPRDSVDSEDDDSESNMPFLFPRSKASSSRATGHVVGLVLIASGFTLTGLSFMDLFLGQPPHFWRVNKATGYAELTADTRQLFYHDLPQDEGEYWVSQLTRQSLKSLFEGGEHAYAGWQDVPAWYLGTSEDQGNPVAAQRMSVGMARAMGADVQHRELPTSHSPFLSQPRETARIILDAVEAFTGHEVVAAARGGLSKRSSGALLPVARFWQPLTWLRYGLPLGFGHIVGKGVMAYSWLRSMWRSK</sequence>
<organism evidence="2 3">
    <name type="scientific">Apiospora marii</name>
    <dbReference type="NCBI Taxonomy" id="335849"/>
    <lineage>
        <taxon>Eukaryota</taxon>
        <taxon>Fungi</taxon>
        <taxon>Dikarya</taxon>
        <taxon>Ascomycota</taxon>
        <taxon>Pezizomycotina</taxon>
        <taxon>Sordariomycetes</taxon>
        <taxon>Xylariomycetidae</taxon>
        <taxon>Amphisphaeriales</taxon>
        <taxon>Apiosporaceae</taxon>
        <taxon>Apiospora</taxon>
    </lineage>
</organism>
<protein>
    <recommendedName>
        <fullName evidence="1">AB hydrolase-1 domain-containing protein</fullName>
    </recommendedName>
</protein>
<dbReference type="PANTHER" id="PTHR37017:SF3">
    <property type="entry name" value="AB HYDROLASE-1 DOMAIN-CONTAINING PROTEIN"/>
    <property type="match status" value="1"/>
</dbReference>
<dbReference type="Gene3D" id="3.40.50.1820">
    <property type="entry name" value="alpha/beta hydrolase"/>
    <property type="match status" value="1"/>
</dbReference>
<keyword evidence="3" id="KW-1185">Reference proteome</keyword>
<accession>A0ABR1RJ65</accession>
<dbReference type="Proteomes" id="UP001396898">
    <property type="component" value="Unassembled WGS sequence"/>
</dbReference>
<name>A0ABR1RJ65_9PEZI</name>
<dbReference type="PANTHER" id="PTHR37017">
    <property type="entry name" value="AB HYDROLASE-1 DOMAIN-CONTAINING PROTEIN-RELATED"/>
    <property type="match status" value="1"/>
</dbReference>
<reference evidence="2 3" key="1">
    <citation type="submission" date="2023-01" db="EMBL/GenBank/DDBJ databases">
        <title>Analysis of 21 Apiospora genomes using comparative genomics revels a genus with tremendous synthesis potential of carbohydrate active enzymes and secondary metabolites.</title>
        <authorList>
            <person name="Sorensen T."/>
        </authorList>
    </citation>
    <scope>NUCLEOTIDE SEQUENCE [LARGE SCALE GENOMIC DNA]</scope>
    <source>
        <strain evidence="2 3">CBS 20057</strain>
    </source>
</reference>
<dbReference type="InterPro" id="IPR029058">
    <property type="entry name" value="AB_hydrolase_fold"/>
</dbReference>
<dbReference type="InterPro" id="IPR052897">
    <property type="entry name" value="Sec-Metab_Biosynth_Hydrolase"/>
</dbReference>
<feature type="domain" description="AB hydrolase-1" evidence="1">
    <location>
        <begin position="6"/>
        <end position="265"/>
    </location>
</feature>
<dbReference type="SUPFAM" id="SSF53474">
    <property type="entry name" value="alpha/beta-Hydrolases"/>
    <property type="match status" value="1"/>
</dbReference>
<proteinExistence type="predicted"/>
<evidence type="ECO:0000313" key="2">
    <source>
        <dbReference type="EMBL" id="KAK8013319.1"/>
    </source>
</evidence>
<dbReference type="Pfam" id="PF12697">
    <property type="entry name" value="Abhydrolase_6"/>
    <property type="match status" value="1"/>
</dbReference>
<dbReference type="InterPro" id="IPR000073">
    <property type="entry name" value="AB_hydrolase_1"/>
</dbReference>
<dbReference type="EMBL" id="JAQQWI010000014">
    <property type="protein sequence ID" value="KAK8013319.1"/>
    <property type="molecule type" value="Genomic_DNA"/>
</dbReference>
<evidence type="ECO:0000313" key="3">
    <source>
        <dbReference type="Proteomes" id="UP001396898"/>
    </source>
</evidence>